<organism evidence="1 2">
    <name type="scientific">Neofusicoccum parvum</name>
    <dbReference type="NCBI Taxonomy" id="310453"/>
    <lineage>
        <taxon>Eukaryota</taxon>
        <taxon>Fungi</taxon>
        <taxon>Dikarya</taxon>
        <taxon>Ascomycota</taxon>
        <taxon>Pezizomycotina</taxon>
        <taxon>Dothideomycetes</taxon>
        <taxon>Dothideomycetes incertae sedis</taxon>
        <taxon>Botryosphaeriales</taxon>
        <taxon>Botryosphaeriaceae</taxon>
        <taxon>Neofusicoccum</taxon>
    </lineage>
</organism>
<reference evidence="1" key="1">
    <citation type="submission" date="2024-09" db="EMBL/GenBank/DDBJ databases">
        <title>Draft Genome Sequences of Neofusicoccum parvum.</title>
        <authorList>
            <person name="Ashida A."/>
            <person name="Camagna M."/>
            <person name="Tanaka A."/>
            <person name="Takemoto D."/>
        </authorList>
    </citation>
    <scope>NUCLEOTIDE SEQUENCE</scope>
    <source>
        <strain evidence="1">PPO83</strain>
    </source>
</reference>
<accession>A0ACB5SGY4</accession>
<protein>
    <submittedName>
        <fullName evidence="1">Uncharacterized protein</fullName>
    </submittedName>
</protein>
<comment type="caution">
    <text evidence="1">The sequence shown here is derived from an EMBL/GenBank/DDBJ whole genome shotgun (WGS) entry which is preliminary data.</text>
</comment>
<dbReference type="EMBL" id="BSXG01000091">
    <property type="protein sequence ID" value="GME40106.1"/>
    <property type="molecule type" value="Genomic_DNA"/>
</dbReference>
<dbReference type="Proteomes" id="UP001165186">
    <property type="component" value="Unassembled WGS sequence"/>
</dbReference>
<keyword evidence="2" id="KW-1185">Reference proteome</keyword>
<proteinExistence type="predicted"/>
<name>A0ACB5SGY4_9PEZI</name>
<evidence type="ECO:0000313" key="2">
    <source>
        <dbReference type="Proteomes" id="UP001165186"/>
    </source>
</evidence>
<sequence>MPVSARCLDELLAAAQPLCFNEDGCFGHDLATGKQDAAATLLLLVWHDLTELSIFAHYEEQYGCLFSLLVVATSHRPGASATTAKSLAALTHLQISHATSNADGLGFLRHAFLLSSIHYITAHNVGHAPNVSRITHLSLLGTDVWSTNVPDLCRVCTALTSPTLRWNRGDADLRLNTLCAALRLHGATLEHLVLDVRAGRPTWPTSPA</sequence>
<evidence type="ECO:0000313" key="1">
    <source>
        <dbReference type="EMBL" id="GME40106.1"/>
    </source>
</evidence>
<gene>
    <name evidence="1" type="primary">g9472</name>
    <name evidence="1" type="ORF">NpPPO83_00009472</name>
</gene>